<dbReference type="AlphaFoldDB" id="A0A6P2CS59"/>
<comment type="caution">
    <text evidence="9">The sequence shown here is derived from an EMBL/GenBank/DDBJ whole genome shotgun (WGS) entry which is preliminary data.</text>
</comment>
<dbReference type="OrthoDB" id="3177005at2"/>
<dbReference type="Pfam" id="PF03591">
    <property type="entry name" value="AzlC"/>
    <property type="match status" value="1"/>
</dbReference>
<feature type="transmembrane region" description="Helical" evidence="8">
    <location>
        <begin position="163"/>
        <end position="184"/>
    </location>
</feature>
<comment type="similarity">
    <text evidence="2">Belongs to the AzlC family.</text>
</comment>
<dbReference type="GO" id="GO:0005886">
    <property type="term" value="C:plasma membrane"/>
    <property type="evidence" value="ECO:0007669"/>
    <property type="project" value="UniProtKB-SubCell"/>
</dbReference>
<gene>
    <name evidence="9" type="ORF">ESZ47_03005</name>
</gene>
<feature type="transmembrane region" description="Helical" evidence="8">
    <location>
        <begin position="103"/>
        <end position="126"/>
    </location>
</feature>
<keyword evidence="5 8" id="KW-0812">Transmembrane</keyword>
<dbReference type="GO" id="GO:1903785">
    <property type="term" value="P:L-valine transmembrane transport"/>
    <property type="evidence" value="ECO:0007669"/>
    <property type="project" value="TreeGrafter"/>
</dbReference>
<evidence type="ECO:0000313" key="9">
    <source>
        <dbReference type="EMBL" id="TYC47117.1"/>
    </source>
</evidence>
<comment type="subcellular location">
    <subcellularLocation>
        <location evidence="1">Cell membrane</location>
        <topology evidence="1">Multi-pass membrane protein</topology>
    </subcellularLocation>
</comment>
<keyword evidence="10" id="KW-1185">Reference proteome</keyword>
<evidence type="ECO:0000256" key="4">
    <source>
        <dbReference type="ARBA" id="ARBA00022475"/>
    </source>
</evidence>
<proteinExistence type="inferred from homology"/>
<accession>A0A6P2CS59</accession>
<sequence>MFLSNQQLTDFWDGVKSSLPTMLGYISIGAAFGTIAGAQHFTAWQVFLLGGVLYAGSAQFIVVSMLVTQSSISNIILMVFLVNFRMFLQSLTVTRVFPNQSTLSSLLMGSLVTDESFGILSVNIAADKQRSVMWMHGLNISSWLTWWLSCVIFSVVGKGITNPAAYGLDFALPAMFAGLWLLTSISMFQNPKEDKLKIWSIIIVSIILLYLLMCFFSGAVAVLVASITASLYGVLIHQRSKKLR</sequence>
<dbReference type="PANTHER" id="PTHR34979">
    <property type="entry name" value="INNER MEMBRANE PROTEIN YGAZ"/>
    <property type="match status" value="1"/>
</dbReference>
<name>A0A6P2CS59_9LACO</name>
<protein>
    <submittedName>
        <fullName evidence="9">Branched-chain amino acid ABC transporter permease</fullName>
    </submittedName>
</protein>
<dbReference type="RefSeq" id="WP_148604610.1">
    <property type="nucleotide sequence ID" value="NZ_BSUV01000001.1"/>
</dbReference>
<keyword evidence="3" id="KW-0813">Transport</keyword>
<keyword evidence="4" id="KW-1003">Cell membrane</keyword>
<feature type="transmembrane region" description="Helical" evidence="8">
    <location>
        <begin position="196"/>
        <end position="213"/>
    </location>
</feature>
<reference evidence="9 10" key="1">
    <citation type="submission" date="2019-01" db="EMBL/GenBank/DDBJ databases">
        <title>Leuconostoc litchii sp. nov., a novel lactic acid bacterium isolated from lychee.</title>
        <authorList>
            <person name="Wang L.-T."/>
        </authorList>
    </citation>
    <scope>NUCLEOTIDE SEQUENCE [LARGE SCALE GENOMIC DNA]</scope>
    <source>
        <strain evidence="9 10">MB7</strain>
    </source>
</reference>
<dbReference type="InterPro" id="IPR011606">
    <property type="entry name" value="Brnchd-chn_aa_trnsp_permease"/>
</dbReference>
<dbReference type="Proteomes" id="UP000442244">
    <property type="component" value="Unassembled WGS sequence"/>
</dbReference>
<evidence type="ECO:0000256" key="3">
    <source>
        <dbReference type="ARBA" id="ARBA00022448"/>
    </source>
</evidence>
<evidence type="ECO:0000256" key="1">
    <source>
        <dbReference type="ARBA" id="ARBA00004651"/>
    </source>
</evidence>
<dbReference type="PANTHER" id="PTHR34979:SF1">
    <property type="entry name" value="INNER MEMBRANE PROTEIN YGAZ"/>
    <property type="match status" value="1"/>
</dbReference>
<organism evidence="9 10">
    <name type="scientific">Leuconostoc litchii</name>
    <dbReference type="NCBI Taxonomy" id="1981069"/>
    <lineage>
        <taxon>Bacteria</taxon>
        <taxon>Bacillati</taxon>
        <taxon>Bacillota</taxon>
        <taxon>Bacilli</taxon>
        <taxon>Lactobacillales</taxon>
        <taxon>Lactobacillaceae</taxon>
        <taxon>Leuconostoc</taxon>
    </lineage>
</organism>
<evidence type="ECO:0000256" key="5">
    <source>
        <dbReference type="ARBA" id="ARBA00022692"/>
    </source>
</evidence>
<feature type="transmembrane region" description="Helical" evidence="8">
    <location>
        <begin position="138"/>
        <end position="157"/>
    </location>
</feature>
<evidence type="ECO:0000256" key="6">
    <source>
        <dbReference type="ARBA" id="ARBA00022989"/>
    </source>
</evidence>
<evidence type="ECO:0000313" key="10">
    <source>
        <dbReference type="Proteomes" id="UP000442244"/>
    </source>
</evidence>
<evidence type="ECO:0000256" key="8">
    <source>
        <dbReference type="SAM" id="Phobius"/>
    </source>
</evidence>
<keyword evidence="6 8" id="KW-1133">Transmembrane helix</keyword>
<evidence type="ECO:0000256" key="2">
    <source>
        <dbReference type="ARBA" id="ARBA00010735"/>
    </source>
</evidence>
<dbReference type="EMBL" id="SDGY01000001">
    <property type="protein sequence ID" value="TYC47117.1"/>
    <property type="molecule type" value="Genomic_DNA"/>
</dbReference>
<feature type="transmembrane region" description="Helical" evidence="8">
    <location>
        <begin position="21"/>
        <end position="41"/>
    </location>
</feature>
<evidence type="ECO:0000256" key="7">
    <source>
        <dbReference type="ARBA" id="ARBA00023136"/>
    </source>
</evidence>
<keyword evidence="7 8" id="KW-0472">Membrane</keyword>